<dbReference type="PANTHER" id="PTHR30269:SF32">
    <property type="entry name" value="MEMBRANE TRANSPORTER PROTEIN-RELATED"/>
    <property type="match status" value="1"/>
</dbReference>
<protein>
    <recommendedName>
        <fullName evidence="8">Probable membrane transporter protein</fullName>
    </recommendedName>
</protein>
<dbReference type="Proteomes" id="UP000436483">
    <property type="component" value="Unassembled WGS sequence"/>
</dbReference>
<evidence type="ECO:0000313" key="10">
    <source>
        <dbReference type="Proteomes" id="UP000436483"/>
    </source>
</evidence>
<feature type="transmembrane region" description="Helical" evidence="8">
    <location>
        <begin position="164"/>
        <end position="185"/>
    </location>
</feature>
<feature type="transmembrane region" description="Helical" evidence="8">
    <location>
        <begin position="43"/>
        <end position="60"/>
    </location>
</feature>
<evidence type="ECO:0000256" key="2">
    <source>
        <dbReference type="ARBA" id="ARBA00009142"/>
    </source>
</evidence>
<gene>
    <name evidence="9" type="ORF">GR328_12465</name>
</gene>
<proteinExistence type="inferred from homology"/>
<comment type="subcellular location">
    <subcellularLocation>
        <location evidence="1 8">Cell membrane</location>
        <topology evidence="1 8">Multi-pass membrane protein</topology>
    </subcellularLocation>
</comment>
<dbReference type="Pfam" id="PF01925">
    <property type="entry name" value="TauE"/>
    <property type="match status" value="1"/>
</dbReference>
<feature type="transmembrane region" description="Helical" evidence="8">
    <location>
        <begin position="192"/>
        <end position="215"/>
    </location>
</feature>
<evidence type="ECO:0000256" key="4">
    <source>
        <dbReference type="ARBA" id="ARBA00022475"/>
    </source>
</evidence>
<name>A0A7X3SPA4_9HYPH</name>
<dbReference type="RefSeq" id="WP_160884839.1">
    <property type="nucleotide sequence ID" value="NZ_WURB01000007.1"/>
</dbReference>
<evidence type="ECO:0000256" key="5">
    <source>
        <dbReference type="ARBA" id="ARBA00022692"/>
    </source>
</evidence>
<feature type="transmembrane region" description="Helical" evidence="8">
    <location>
        <begin position="227"/>
        <end position="244"/>
    </location>
</feature>
<reference evidence="9 10" key="1">
    <citation type="submission" date="2019-12" db="EMBL/GenBank/DDBJ databases">
        <authorList>
            <person name="Yuan C.-G."/>
        </authorList>
    </citation>
    <scope>NUCLEOTIDE SEQUENCE [LARGE SCALE GENOMIC DNA]</scope>
    <source>
        <strain evidence="9 10">KCTC 23863</strain>
    </source>
</reference>
<feature type="transmembrane region" description="Helical" evidence="8">
    <location>
        <begin position="72"/>
        <end position="91"/>
    </location>
</feature>
<feature type="transmembrane region" description="Helical" evidence="8">
    <location>
        <begin position="97"/>
        <end position="116"/>
    </location>
</feature>
<evidence type="ECO:0000256" key="7">
    <source>
        <dbReference type="ARBA" id="ARBA00023136"/>
    </source>
</evidence>
<reference evidence="9 10" key="2">
    <citation type="submission" date="2020-01" db="EMBL/GenBank/DDBJ databases">
        <title>Microvirga sp. nov., an arsenate reduction bacterium isolated from Tibet hotspring sediments.</title>
        <authorList>
            <person name="Xian W.-D."/>
            <person name="Li W.-J."/>
        </authorList>
    </citation>
    <scope>NUCLEOTIDE SEQUENCE [LARGE SCALE GENOMIC DNA]</scope>
    <source>
        <strain evidence="9 10">KCTC 23863</strain>
    </source>
</reference>
<comment type="similarity">
    <text evidence="2 8">Belongs to the 4-toluene sulfonate uptake permease (TSUP) (TC 2.A.102) family.</text>
</comment>
<keyword evidence="5 8" id="KW-0812">Transmembrane</keyword>
<keyword evidence="7 8" id="KW-0472">Membrane</keyword>
<sequence>MDATTPLVLAVFLLAGVTKGVIGMGLPTIAMGLLVLVMPPVEAAAILLVPSLVTNVWQLLAGPDVRSLLRRLWSMMAAVTVGTFVGIRLLVADDSGVANMALGVALAAYGILGLLGRTFQVKERHEAWASPLVGFATGITTGATGVFVIPAVPYLQSLGLAKNHLIQALGLSFTVSTLALGAALYGHGEVRLTFATPAILALLASLVGMHVGRFVRDRLEPDTFRKVFFACLLLLGLYSAFAALA</sequence>
<feature type="transmembrane region" description="Helical" evidence="8">
    <location>
        <begin position="128"/>
        <end position="152"/>
    </location>
</feature>
<comment type="caution">
    <text evidence="9">The sequence shown here is derived from an EMBL/GenBank/DDBJ whole genome shotgun (WGS) entry which is preliminary data.</text>
</comment>
<dbReference type="EMBL" id="WURB01000007">
    <property type="protein sequence ID" value="MXQ12261.1"/>
    <property type="molecule type" value="Genomic_DNA"/>
</dbReference>
<dbReference type="InterPro" id="IPR052017">
    <property type="entry name" value="TSUP"/>
</dbReference>
<evidence type="ECO:0000256" key="3">
    <source>
        <dbReference type="ARBA" id="ARBA00022448"/>
    </source>
</evidence>
<dbReference type="AlphaFoldDB" id="A0A7X3SPA4"/>
<dbReference type="GO" id="GO:0005886">
    <property type="term" value="C:plasma membrane"/>
    <property type="evidence" value="ECO:0007669"/>
    <property type="project" value="UniProtKB-SubCell"/>
</dbReference>
<keyword evidence="10" id="KW-1185">Reference proteome</keyword>
<accession>A0A7X3SPA4</accession>
<evidence type="ECO:0000256" key="8">
    <source>
        <dbReference type="RuleBase" id="RU363041"/>
    </source>
</evidence>
<dbReference type="PANTHER" id="PTHR30269">
    <property type="entry name" value="TRANSMEMBRANE PROTEIN YFCA"/>
    <property type="match status" value="1"/>
</dbReference>
<organism evidence="9 10">
    <name type="scientific">Microvirga makkahensis</name>
    <dbReference type="NCBI Taxonomy" id="1128670"/>
    <lineage>
        <taxon>Bacteria</taxon>
        <taxon>Pseudomonadati</taxon>
        <taxon>Pseudomonadota</taxon>
        <taxon>Alphaproteobacteria</taxon>
        <taxon>Hyphomicrobiales</taxon>
        <taxon>Methylobacteriaceae</taxon>
        <taxon>Microvirga</taxon>
    </lineage>
</organism>
<keyword evidence="4 8" id="KW-1003">Cell membrane</keyword>
<keyword evidence="3" id="KW-0813">Transport</keyword>
<evidence type="ECO:0000256" key="1">
    <source>
        <dbReference type="ARBA" id="ARBA00004651"/>
    </source>
</evidence>
<keyword evidence="6 8" id="KW-1133">Transmembrane helix</keyword>
<evidence type="ECO:0000313" key="9">
    <source>
        <dbReference type="EMBL" id="MXQ12261.1"/>
    </source>
</evidence>
<dbReference type="InterPro" id="IPR002781">
    <property type="entry name" value="TM_pro_TauE-like"/>
</dbReference>
<evidence type="ECO:0000256" key="6">
    <source>
        <dbReference type="ARBA" id="ARBA00022989"/>
    </source>
</evidence>
<dbReference type="OrthoDB" id="9800873at2"/>